<feature type="non-terminal residue" evidence="5">
    <location>
        <position position="240"/>
    </location>
</feature>
<dbReference type="EMBL" id="CAXKWB010010565">
    <property type="protein sequence ID" value="CAL4098475.1"/>
    <property type="molecule type" value="Genomic_DNA"/>
</dbReference>
<comment type="similarity">
    <text evidence="1">Belongs to the UDP-glycosyltransferase family.</text>
</comment>
<dbReference type="Gene3D" id="3.40.50.2000">
    <property type="entry name" value="Glycogen Phosphorylase B"/>
    <property type="match status" value="1"/>
</dbReference>
<feature type="non-terminal residue" evidence="5">
    <location>
        <position position="1"/>
    </location>
</feature>
<organism evidence="5 6">
    <name type="scientific">Meganyctiphanes norvegica</name>
    <name type="common">Northern krill</name>
    <name type="synonym">Thysanopoda norvegica</name>
    <dbReference type="NCBI Taxonomy" id="48144"/>
    <lineage>
        <taxon>Eukaryota</taxon>
        <taxon>Metazoa</taxon>
        <taxon>Ecdysozoa</taxon>
        <taxon>Arthropoda</taxon>
        <taxon>Crustacea</taxon>
        <taxon>Multicrustacea</taxon>
        <taxon>Malacostraca</taxon>
        <taxon>Eumalacostraca</taxon>
        <taxon>Eucarida</taxon>
        <taxon>Euphausiacea</taxon>
        <taxon>Euphausiidae</taxon>
        <taxon>Meganyctiphanes</taxon>
    </lineage>
</organism>
<dbReference type="InterPro" id="IPR002213">
    <property type="entry name" value="UDP_glucos_trans"/>
</dbReference>
<evidence type="ECO:0008006" key="7">
    <source>
        <dbReference type="Google" id="ProtNLM"/>
    </source>
</evidence>
<keyword evidence="3" id="KW-0808">Transferase</keyword>
<keyword evidence="4" id="KW-0812">Transmembrane</keyword>
<accession>A0AAV2QUU3</accession>
<dbReference type="CDD" id="cd03784">
    <property type="entry name" value="GT1_Gtf-like"/>
    <property type="match status" value="1"/>
</dbReference>
<protein>
    <recommendedName>
        <fullName evidence="7">UDP-glucuronosyltransferase</fullName>
    </recommendedName>
</protein>
<keyword evidence="6" id="KW-1185">Reference proteome</keyword>
<keyword evidence="4" id="KW-0472">Membrane</keyword>
<dbReference type="AlphaFoldDB" id="A0AAV2QUU3"/>
<feature type="transmembrane region" description="Helical" evidence="4">
    <location>
        <begin position="205"/>
        <end position="227"/>
    </location>
</feature>
<gene>
    <name evidence="5" type="ORF">MNOR_LOCUS16241</name>
</gene>
<name>A0AAV2QUU3_MEGNR</name>
<dbReference type="GO" id="GO:0008194">
    <property type="term" value="F:UDP-glycosyltransferase activity"/>
    <property type="evidence" value="ECO:0007669"/>
    <property type="project" value="InterPro"/>
</dbReference>
<evidence type="ECO:0000256" key="1">
    <source>
        <dbReference type="ARBA" id="ARBA00009995"/>
    </source>
</evidence>
<evidence type="ECO:0000256" key="4">
    <source>
        <dbReference type="SAM" id="Phobius"/>
    </source>
</evidence>
<keyword evidence="2" id="KW-0328">Glycosyltransferase</keyword>
<dbReference type="Pfam" id="PF00201">
    <property type="entry name" value="UDPGT"/>
    <property type="match status" value="1"/>
</dbReference>
<dbReference type="FunFam" id="3.40.50.2000:FF:000050">
    <property type="entry name" value="UDP-glucuronosyltransferase"/>
    <property type="match status" value="1"/>
</dbReference>
<dbReference type="PANTHER" id="PTHR48043">
    <property type="entry name" value="EG:EG0003.4 PROTEIN-RELATED"/>
    <property type="match status" value="1"/>
</dbReference>
<dbReference type="Proteomes" id="UP001497623">
    <property type="component" value="Unassembled WGS sequence"/>
</dbReference>
<reference evidence="5 6" key="1">
    <citation type="submission" date="2024-05" db="EMBL/GenBank/DDBJ databases">
        <authorList>
            <person name="Wallberg A."/>
        </authorList>
    </citation>
    <scope>NUCLEOTIDE SEQUENCE [LARGE SCALE GENOMIC DNA]</scope>
</reference>
<evidence type="ECO:0000256" key="2">
    <source>
        <dbReference type="ARBA" id="ARBA00022676"/>
    </source>
</evidence>
<keyword evidence="4" id="KW-1133">Transmembrane helix</keyword>
<proteinExistence type="inferred from homology"/>
<evidence type="ECO:0000313" key="5">
    <source>
        <dbReference type="EMBL" id="CAL4098475.1"/>
    </source>
</evidence>
<dbReference type="PANTHER" id="PTHR48043:SF159">
    <property type="entry name" value="EG:EG0003.4 PROTEIN-RELATED"/>
    <property type="match status" value="1"/>
</dbReference>
<sequence>SQVLEEWIAGAGEEGFIFFSLGSVVKPSDIPENTRLMLVKVLGSLKQRVLWKWDKDNMEDLPSNIRISKWLPQQDILGHPKLELFMTHGGLHSTQEAFYNGVHVLGFPVFADQSMNMAAIEKQGWDRVINWKGLTEDHLREALLDIINNPRYRVEAQRQQRIARDQLISPQDTVNYWVDYVIRHNGARQLGCPIKRMPWYKLYNVDVWLALILSQILTIFVIFKLLICTYNCCGRREKNK</sequence>
<dbReference type="SUPFAM" id="SSF53756">
    <property type="entry name" value="UDP-Glycosyltransferase/glycogen phosphorylase"/>
    <property type="match status" value="1"/>
</dbReference>
<dbReference type="InterPro" id="IPR050271">
    <property type="entry name" value="UDP-glycosyltransferase"/>
</dbReference>
<evidence type="ECO:0000313" key="6">
    <source>
        <dbReference type="Proteomes" id="UP001497623"/>
    </source>
</evidence>
<evidence type="ECO:0000256" key="3">
    <source>
        <dbReference type="ARBA" id="ARBA00022679"/>
    </source>
</evidence>
<comment type="caution">
    <text evidence="5">The sequence shown here is derived from an EMBL/GenBank/DDBJ whole genome shotgun (WGS) entry which is preliminary data.</text>
</comment>